<organism evidence="1 2">
    <name type="scientific">Mucilaginibacter pineti</name>
    <dbReference type="NCBI Taxonomy" id="1391627"/>
    <lineage>
        <taxon>Bacteria</taxon>
        <taxon>Pseudomonadati</taxon>
        <taxon>Bacteroidota</taxon>
        <taxon>Sphingobacteriia</taxon>
        <taxon>Sphingobacteriales</taxon>
        <taxon>Sphingobacteriaceae</taxon>
        <taxon>Mucilaginibacter</taxon>
    </lineage>
</organism>
<gene>
    <name evidence="1" type="ORF">SAMN05216464_101129</name>
</gene>
<sequence length="86" mass="9942">MKENTIAHKRIVNQQIHHPQLQQPEDVVKYMVAMQAQDYAGAKWAVGLRMQNASDTIVEQAITDGKILRTHLLRPTWHFVSPENIR</sequence>
<dbReference type="OrthoDB" id="2210247at2"/>
<dbReference type="PANTHER" id="PTHR38479:SF2">
    <property type="entry name" value="WINGED HELIX DNA-BINDING DOMAIN-CONTAINING PROTEIN"/>
    <property type="match status" value="1"/>
</dbReference>
<proteinExistence type="predicted"/>
<evidence type="ECO:0000313" key="1">
    <source>
        <dbReference type="EMBL" id="SDD22607.1"/>
    </source>
</evidence>
<dbReference type="AlphaFoldDB" id="A0A1G6T296"/>
<accession>A0A1G6T296</accession>
<name>A0A1G6T296_9SPHI</name>
<dbReference type="EMBL" id="FNAI01000001">
    <property type="protein sequence ID" value="SDD22607.1"/>
    <property type="molecule type" value="Genomic_DNA"/>
</dbReference>
<evidence type="ECO:0000313" key="2">
    <source>
        <dbReference type="Proteomes" id="UP000199072"/>
    </source>
</evidence>
<keyword evidence="1" id="KW-0238">DNA-binding</keyword>
<dbReference type="PANTHER" id="PTHR38479">
    <property type="entry name" value="LMO0824 PROTEIN"/>
    <property type="match status" value="1"/>
</dbReference>
<dbReference type="STRING" id="1391627.SAMN05216464_101129"/>
<dbReference type="InterPro" id="IPR009351">
    <property type="entry name" value="AlkZ-like"/>
</dbReference>
<protein>
    <submittedName>
        <fullName evidence="1">Winged helix DNA-binding domain-containing protein</fullName>
    </submittedName>
</protein>
<reference evidence="1 2" key="1">
    <citation type="submission" date="2016-10" db="EMBL/GenBank/DDBJ databases">
        <authorList>
            <person name="de Groot N.N."/>
        </authorList>
    </citation>
    <scope>NUCLEOTIDE SEQUENCE [LARGE SCALE GENOMIC DNA]</scope>
    <source>
        <strain evidence="1 2">47C3B</strain>
    </source>
</reference>
<dbReference type="Proteomes" id="UP000199072">
    <property type="component" value="Unassembled WGS sequence"/>
</dbReference>
<keyword evidence="2" id="KW-1185">Reference proteome</keyword>
<dbReference type="Pfam" id="PF06224">
    <property type="entry name" value="AlkZ-like"/>
    <property type="match status" value="1"/>
</dbReference>
<dbReference type="GO" id="GO:0003677">
    <property type="term" value="F:DNA binding"/>
    <property type="evidence" value="ECO:0007669"/>
    <property type="project" value="UniProtKB-KW"/>
</dbReference>